<reference evidence="1" key="1">
    <citation type="journal article" date="2015" name="Genome Biol. Evol.">
        <title>Organellar Genomes of White Spruce (Picea glauca): Assembly and Annotation.</title>
        <authorList>
            <person name="Jackman S.D."/>
            <person name="Warren R.L."/>
            <person name="Gibb E.A."/>
            <person name="Vandervalk B.P."/>
            <person name="Mohamadi H."/>
            <person name="Chu J."/>
            <person name="Raymond A."/>
            <person name="Pleasance S."/>
            <person name="Coope R."/>
            <person name="Wildung M.R."/>
            <person name="Ritland C.E."/>
            <person name="Bousquet J."/>
            <person name="Jones S.J."/>
            <person name="Bohlmann J."/>
            <person name="Birol I."/>
        </authorList>
    </citation>
    <scope>NUCLEOTIDE SEQUENCE [LARGE SCALE GENOMIC DNA]</scope>
    <source>
        <tissue evidence="1">Flushing bud</tissue>
    </source>
</reference>
<organism evidence="1">
    <name type="scientific">Picea glauca</name>
    <name type="common">White spruce</name>
    <name type="synonym">Pinus glauca</name>
    <dbReference type="NCBI Taxonomy" id="3330"/>
    <lineage>
        <taxon>Eukaryota</taxon>
        <taxon>Viridiplantae</taxon>
        <taxon>Streptophyta</taxon>
        <taxon>Embryophyta</taxon>
        <taxon>Tracheophyta</taxon>
        <taxon>Spermatophyta</taxon>
        <taxon>Pinopsida</taxon>
        <taxon>Pinidae</taxon>
        <taxon>Conifers I</taxon>
        <taxon>Pinales</taxon>
        <taxon>Pinaceae</taxon>
        <taxon>Picea</taxon>
    </lineage>
</organism>
<comment type="caution">
    <text evidence="1">The sequence shown here is derived from an EMBL/GenBank/DDBJ whole genome shotgun (WGS) entry which is preliminary data.</text>
</comment>
<geneLocation type="mitochondrion" evidence="1"/>
<keyword evidence="1" id="KW-0496">Mitochondrion</keyword>
<evidence type="ECO:0000313" key="1">
    <source>
        <dbReference type="EMBL" id="KUM50346.1"/>
    </source>
</evidence>
<dbReference type="AlphaFoldDB" id="A0A117NIQ8"/>
<dbReference type="EMBL" id="LKAM01000001">
    <property type="protein sequence ID" value="KUM50346.1"/>
    <property type="molecule type" value="Genomic_DNA"/>
</dbReference>
<gene>
    <name evidence="1" type="ORF">ABT39_MTgene189</name>
</gene>
<protein>
    <submittedName>
        <fullName evidence="1">Uncharacterized protein</fullName>
    </submittedName>
</protein>
<proteinExistence type="predicted"/>
<accession>A0A117NIQ8</accession>
<name>A0A117NIQ8_PICGL</name>
<sequence length="74" mass="8054">MLAFLSLVEQQPGHQGQLNLLLLALLLPSMPKLLASLLLDLEMGTLPMLPSLTLFLLLARMRPSSVLSPLLLPP</sequence>